<proteinExistence type="inferred from homology"/>
<dbReference type="InterPro" id="IPR052096">
    <property type="entry name" value="Endocannabinoid_amidase"/>
</dbReference>
<reference evidence="7" key="1">
    <citation type="submission" date="2020-12" db="UniProtKB">
        <authorList>
            <consortium name="WormBaseParasite"/>
        </authorList>
    </citation>
    <scope>IDENTIFICATION</scope>
    <source>
        <strain evidence="7">MHco3</strain>
    </source>
</reference>
<evidence type="ECO:0000259" key="5">
    <source>
        <dbReference type="Pfam" id="PF01425"/>
    </source>
</evidence>
<evidence type="ECO:0000256" key="1">
    <source>
        <dbReference type="ARBA" id="ARBA00009199"/>
    </source>
</evidence>
<evidence type="ECO:0000313" key="7">
    <source>
        <dbReference type="WBParaSite" id="HCON_00156060-00002"/>
    </source>
</evidence>
<feature type="active site" description="Charge relay system" evidence="3">
    <location>
        <position position="159"/>
    </location>
</feature>
<feature type="active site" description="Acyl-ester intermediate" evidence="3">
    <location>
        <position position="258"/>
    </location>
</feature>
<accession>A0A7I4YWC6</accession>
<keyword evidence="4" id="KW-1133">Transmembrane helix</keyword>
<dbReference type="GO" id="GO:0009062">
    <property type="term" value="P:fatty acid catabolic process"/>
    <property type="evidence" value="ECO:0007669"/>
    <property type="project" value="TreeGrafter"/>
</dbReference>
<dbReference type="InterPro" id="IPR023631">
    <property type="entry name" value="Amidase_dom"/>
</dbReference>
<feature type="transmembrane region" description="Helical" evidence="4">
    <location>
        <begin position="20"/>
        <end position="39"/>
    </location>
</feature>
<dbReference type="FunFam" id="3.90.1300.10:FF:000003">
    <property type="entry name" value="Amidase signature enzyme"/>
    <property type="match status" value="1"/>
</dbReference>
<protein>
    <submittedName>
        <fullName evidence="7">Amidase domain-containing protein</fullName>
    </submittedName>
</protein>
<keyword evidence="6" id="KW-1185">Reference proteome</keyword>
<dbReference type="Gene3D" id="3.90.1300.10">
    <property type="entry name" value="Amidase signature (AS) domain"/>
    <property type="match status" value="1"/>
</dbReference>
<sequence length="605" mass="67520">MGNILVSPLHLSEWTTQRIVYTSIWVYLVLLAIYRFLYLKPWGAQAKCRRAIEKNEKSRSQGFADFQTRIATSSDDVLEKRKQIVSWTLLELRDRLQRDELTAVQALEAYVWKAMQLQERNNCCIEVLREAFDTAAEADKMWSGVKEKPPLYGIPFSVKGNFFMPGYDCTLGLAKFLEQPKLEECTMVTHLRNLGAVPFVLTNVPQALLSFVCSNSVYGTTTNPLDVTRSPGGSSGGEGALFAGGGTPFGIGSDLAGSLRIPAAFCGFVTLKPSQERLVVKNTHGGVPGRGRLGLSFGFFTHTVEEQVELLQTIVGNPEYIKLVPTSIAVPIDKKEIAKTDKLRIGYYDDDGFCPAVPCVKRVLLETVERLKAEGHELIRFKIPNVDEMVQLLYKLLMPDGGRYVRALYDNDIVDPYLKEFVTLLKVPHWLRSVASYILQSISPQLSALSAAYVSDLDDLRYSQEMCDAYNDKFTEYWKSLGIDALICPTFPVPAVPHRFPSRMSSAATYTGLYNLLDFPAGAVPAGKVTSEDDQDLLDESKYPVGYNVALRYIRDSSINSVGLPLSVQVVTLPYEEEKCLRVMSEVERLWNNNGVSESFVNVSP</sequence>
<dbReference type="GO" id="GO:0004040">
    <property type="term" value="F:amidase activity"/>
    <property type="evidence" value="ECO:0007669"/>
    <property type="project" value="TreeGrafter"/>
</dbReference>
<organism evidence="6 7">
    <name type="scientific">Haemonchus contortus</name>
    <name type="common">Barber pole worm</name>
    <dbReference type="NCBI Taxonomy" id="6289"/>
    <lineage>
        <taxon>Eukaryota</taxon>
        <taxon>Metazoa</taxon>
        <taxon>Ecdysozoa</taxon>
        <taxon>Nematoda</taxon>
        <taxon>Chromadorea</taxon>
        <taxon>Rhabditida</taxon>
        <taxon>Rhabditina</taxon>
        <taxon>Rhabditomorpha</taxon>
        <taxon>Strongyloidea</taxon>
        <taxon>Trichostrongylidae</taxon>
        <taxon>Haemonchus</taxon>
    </lineage>
</organism>
<dbReference type="Pfam" id="PF01425">
    <property type="entry name" value="Amidase"/>
    <property type="match status" value="1"/>
</dbReference>
<keyword evidence="2" id="KW-0378">Hydrolase</keyword>
<dbReference type="PANTHER" id="PTHR45847:SF6">
    <property type="entry name" value="FATTY ACID AMIDE HYDROLASE"/>
    <property type="match status" value="1"/>
</dbReference>
<dbReference type="WBParaSite" id="HCON_00156060-00002">
    <property type="protein sequence ID" value="HCON_00156060-00002"/>
    <property type="gene ID" value="HCON_00156060"/>
</dbReference>
<keyword evidence="4" id="KW-0812">Transmembrane</keyword>
<feature type="domain" description="Amidase" evidence="5">
    <location>
        <begin position="106"/>
        <end position="581"/>
    </location>
</feature>
<feature type="active site" description="Charge relay system" evidence="3">
    <location>
        <position position="234"/>
    </location>
</feature>
<dbReference type="PANTHER" id="PTHR45847">
    <property type="entry name" value="FATTY ACID AMIDE HYDROLASE"/>
    <property type="match status" value="1"/>
</dbReference>
<dbReference type="OrthoDB" id="6428749at2759"/>
<evidence type="ECO:0000313" key="6">
    <source>
        <dbReference type="Proteomes" id="UP000025227"/>
    </source>
</evidence>
<evidence type="ECO:0000256" key="2">
    <source>
        <dbReference type="ARBA" id="ARBA00022801"/>
    </source>
</evidence>
<dbReference type="PIRSF" id="PIRSF001221">
    <property type="entry name" value="Amidase_fungi"/>
    <property type="match status" value="1"/>
</dbReference>
<dbReference type="AlphaFoldDB" id="A0A7I4YWC6"/>
<dbReference type="InterPro" id="IPR036928">
    <property type="entry name" value="AS_sf"/>
</dbReference>
<evidence type="ECO:0000256" key="3">
    <source>
        <dbReference type="PIRSR" id="PIRSR001221-1"/>
    </source>
</evidence>
<keyword evidence="4" id="KW-0472">Membrane</keyword>
<dbReference type="Proteomes" id="UP000025227">
    <property type="component" value="Unplaced"/>
</dbReference>
<dbReference type="SUPFAM" id="SSF75304">
    <property type="entry name" value="Amidase signature (AS) enzymes"/>
    <property type="match status" value="1"/>
</dbReference>
<dbReference type="GO" id="GO:0017064">
    <property type="term" value="F:fatty acid amide hydrolase activity"/>
    <property type="evidence" value="ECO:0007669"/>
    <property type="project" value="TreeGrafter"/>
</dbReference>
<dbReference type="OMA" id="HELVLFH"/>
<name>A0A7I4YWC6_HAECO</name>
<comment type="similarity">
    <text evidence="1">Belongs to the amidase family.</text>
</comment>
<evidence type="ECO:0000256" key="4">
    <source>
        <dbReference type="SAM" id="Phobius"/>
    </source>
</evidence>